<accession>A0A9P7V0N7</accession>
<dbReference type="EMBL" id="CM032181">
    <property type="protein sequence ID" value="KAG7098138.1"/>
    <property type="molecule type" value="Genomic_DNA"/>
</dbReference>
<dbReference type="InterPro" id="IPR036047">
    <property type="entry name" value="F-box-like_dom_sf"/>
</dbReference>
<reference evidence="3" key="1">
    <citation type="journal article" date="2021" name="Genome Biol. Evol.">
        <title>The assembled and annotated genome of the fairy-ring fungus Marasmius oreades.</title>
        <authorList>
            <person name="Hiltunen M."/>
            <person name="Ament-Velasquez S.L."/>
            <person name="Johannesson H."/>
        </authorList>
    </citation>
    <scope>NUCLEOTIDE SEQUENCE</scope>
    <source>
        <strain evidence="3">03SP1</strain>
    </source>
</reference>
<dbReference type="Proteomes" id="UP001049176">
    <property type="component" value="Chromosome 1"/>
</dbReference>
<dbReference type="SUPFAM" id="SSF81383">
    <property type="entry name" value="F-box domain"/>
    <property type="match status" value="1"/>
</dbReference>
<dbReference type="InterPro" id="IPR001810">
    <property type="entry name" value="F-box_dom"/>
</dbReference>
<dbReference type="KEGG" id="more:E1B28_000108"/>
<keyword evidence="4" id="KW-1185">Reference proteome</keyword>
<dbReference type="PROSITE" id="PS50181">
    <property type="entry name" value="FBOX"/>
    <property type="match status" value="1"/>
</dbReference>
<comment type="caution">
    <text evidence="3">The sequence shown here is derived from an EMBL/GenBank/DDBJ whole genome shotgun (WGS) entry which is preliminary data.</text>
</comment>
<organism evidence="3 4">
    <name type="scientific">Marasmius oreades</name>
    <name type="common">fairy-ring Marasmius</name>
    <dbReference type="NCBI Taxonomy" id="181124"/>
    <lineage>
        <taxon>Eukaryota</taxon>
        <taxon>Fungi</taxon>
        <taxon>Dikarya</taxon>
        <taxon>Basidiomycota</taxon>
        <taxon>Agaricomycotina</taxon>
        <taxon>Agaricomycetes</taxon>
        <taxon>Agaricomycetidae</taxon>
        <taxon>Agaricales</taxon>
        <taxon>Marasmiineae</taxon>
        <taxon>Marasmiaceae</taxon>
        <taxon>Marasmius</taxon>
    </lineage>
</organism>
<evidence type="ECO:0000313" key="4">
    <source>
        <dbReference type="Proteomes" id="UP001049176"/>
    </source>
</evidence>
<feature type="region of interest" description="Disordered" evidence="1">
    <location>
        <begin position="1"/>
        <end position="34"/>
    </location>
</feature>
<protein>
    <recommendedName>
        <fullName evidence="2">F-box domain-containing protein</fullName>
    </recommendedName>
</protein>
<sequence length="605" mass="70175">MKGGKRKREPTASDSEFEDDDTDERAVQKEKRGRKKFKRARGRLGALQNIQEMPLDVVYEIFTHLEPYDLLKLSRTSKSLRNIVLNRSVSPLWKNAREKAGIPEPIPTMSEPAFIDLLFDRYCHFCGGAAAYRNCIIWSALVRCCKRCLKVKFVSLPDALNCDRYDTPPQTVCNTLPRYQDPRRHFWVYLRTESEKLVKEYKALPASEVRTWIAQRAELFRRIEKQIDVCKVWLSAQDDKRAQELERAREGRLESITCKVVELGFSRLVTSVEEFRSHSLVNQPKVLTERYWRKMKPDIEELSSSIQARLLRDCKKKRVEVLREVLRDWDLRQTFTFMTPSVWDIALWEPFRSVIEDLPLDGGHEPSIFDDGLTQLLPPVEEWNRNQTKKVLAALQKYQPDATEADLHLATSLFRCAACSRFGPPFYAYPGILSHVCVNPGRFVPPADFKPPDWYFEKYSQKYPSAVTTHIEVAKSAVDLTKEIGELVGIDVGSTLMSAMFALNPTLIHDSDTRNWSKLVTLEARHELKIPSDESLKIKRARGWEKRLSNWEQSLRHFLCKRCPSYRSSLENVKKHLTETHGVTAVCEEDLEYSPFNDISSNQYY</sequence>
<dbReference type="OrthoDB" id="2322499at2759"/>
<proteinExistence type="predicted"/>
<dbReference type="Pfam" id="PF00646">
    <property type="entry name" value="F-box"/>
    <property type="match status" value="1"/>
</dbReference>
<evidence type="ECO:0000313" key="3">
    <source>
        <dbReference type="EMBL" id="KAG7098138.1"/>
    </source>
</evidence>
<dbReference type="RefSeq" id="XP_043014608.1">
    <property type="nucleotide sequence ID" value="XM_043145909.1"/>
</dbReference>
<evidence type="ECO:0000256" key="1">
    <source>
        <dbReference type="SAM" id="MobiDB-lite"/>
    </source>
</evidence>
<gene>
    <name evidence="3" type="ORF">E1B28_000108</name>
</gene>
<dbReference type="SMART" id="SM00256">
    <property type="entry name" value="FBOX"/>
    <property type="match status" value="1"/>
</dbReference>
<dbReference type="CDD" id="cd09917">
    <property type="entry name" value="F-box_SF"/>
    <property type="match status" value="1"/>
</dbReference>
<evidence type="ECO:0000259" key="2">
    <source>
        <dbReference type="PROSITE" id="PS50181"/>
    </source>
</evidence>
<name>A0A9P7V0N7_9AGAR</name>
<dbReference type="Gene3D" id="1.20.1280.50">
    <property type="match status" value="1"/>
</dbReference>
<dbReference type="AlphaFoldDB" id="A0A9P7V0N7"/>
<dbReference type="GeneID" id="66069184"/>
<feature type="domain" description="F-box" evidence="2">
    <location>
        <begin position="47"/>
        <end position="96"/>
    </location>
</feature>